<dbReference type="InterPro" id="IPR038471">
    <property type="entry name" value="MecA_C_sf"/>
</dbReference>
<dbReference type="Proteomes" id="UP000184278">
    <property type="component" value="Unassembled WGS sequence"/>
</dbReference>
<accession>A0A1M5YI01</accession>
<gene>
    <name evidence="2" type="ORF">SAMN02745229_01507</name>
</gene>
<evidence type="ECO:0000313" key="3">
    <source>
        <dbReference type="Proteomes" id="UP000184278"/>
    </source>
</evidence>
<dbReference type="GeneID" id="89508660"/>
<protein>
    <submittedName>
        <fullName evidence="2">Negative regulator of genetic competence, sporulation and motility</fullName>
    </submittedName>
</protein>
<organism evidence="2 3">
    <name type="scientific">Butyrivibrio fibrisolvens DSM 3071</name>
    <dbReference type="NCBI Taxonomy" id="1121131"/>
    <lineage>
        <taxon>Bacteria</taxon>
        <taxon>Bacillati</taxon>
        <taxon>Bacillota</taxon>
        <taxon>Clostridia</taxon>
        <taxon>Lachnospirales</taxon>
        <taxon>Lachnospiraceae</taxon>
        <taxon>Butyrivibrio</taxon>
    </lineage>
</organism>
<dbReference type="Pfam" id="PF05389">
    <property type="entry name" value="MecA"/>
    <property type="match status" value="1"/>
</dbReference>
<dbReference type="RefSeq" id="WP_073386741.1">
    <property type="nucleotide sequence ID" value="NZ_FQXK01000011.1"/>
</dbReference>
<dbReference type="EMBL" id="FQXK01000011">
    <property type="protein sequence ID" value="SHI11636.1"/>
    <property type="molecule type" value="Genomic_DNA"/>
</dbReference>
<dbReference type="InterPro" id="IPR008681">
    <property type="entry name" value="Neg-reg_MecA"/>
</dbReference>
<keyword evidence="3" id="KW-1185">Reference proteome</keyword>
<dbReference type="Gene3D" id="3.30.70.1950">
    <property type="match status" value="1"/>
</dbReference>
<evidence type="ECO:0000256" key="1">
    <source>
        <dbReference type="ARBA" id="ARBA00005397"/>
    </source>
</evidence>
<proteinExistence type="inferred from homology"/>
<dbReference type="OrthoDB" id="1998780at2"/>
<evidence type="ECO:0000313" key="2">
    <source>
        <dbReference type="EMBL" id="SHI11636.1"/>
    </source>
</evidence>
<reference evidence="3" key="1">
    <citation type="submission" date="2016-11" db="EMBL/GenBank/DDBJ databases">
        <authorList>
            <person name="Varghese N."/>
            <person name="Submissions S."/>
        </authorList>
    </citation>
    <scope>NUCLEOTIDE SEQUENCE [LARGE SCALE GENOMIC DNA]</scope>
    <source>
        <strain evidence="3">DSM 3071</strain>
    </source>
</reference>
<name>A0A1M5YI01_BUTFI</name>
<dbReference type="AlphaFoldDB" id="A0A1M5YI01"/>
<dbReference type="STRING" id="1121131.SAMN02745229_01507"/>
<comment type="similarity">
    <text evidence="1">Belongs to the MecA family.</text>
</comment>
<sequence length="267" mass="29800">MVIIKISEKTVQCSIAAQELHEIGLTPEALLHGEEKSIPFITQLNQEVGQQLAYDPENEVMMMSRNIMADGSVRIYAVKMDNDDIQSSADRLRGIAQGILDYLTQDKIDAVKAEKGQEKSEALNKLVEGMNNMVGRMYLEESEEGQKLISALENIQKLNVISKPALEYQRYMGVFENLDSVIRFSKIASAMPIVDSGLYKSDEKYYLMMGLQTDSEAVVYELRKAGIEYAKALSVNSPEELHLIETAECIIAKDAISHLSQLDAEGK</sequence>